<feature type="transmembrane region" description="Helical" evidence="7">
    <location>
        <begin position="57"/>
        <end position="78"/>
    </location>
</feature>
<feature type="transmembrane region" description="Helical" evidence="7">
    <location>
        <begin position="128"/>
        <end position="151"/>
    </location>
</feature>
<dbReference type="GO" id="GO:0004252">
    <property type="term" value="F:serine-type endopeptidase activity"/>
    <property type="evidence" value="ECO:0007669"/>
    <property type="project" value="InterPro"/>
</dbReference>
<dbReference type="Proteomes" id="UP000029003">
    <property type="component" value="Unassembled WGS sequence"/>
</dbReference>
<dbReference type="InterPro" id="IPR050925">
    <property type="entry name" value="Rhomboid_protease_S54"/>
</dbReference>
<dbReference type="PANTHER" id="PTHR43731">
    <property type="entry name" value="RHOMBOID PROTEASE"/>
    <property type="match status" value="1"/>
</dbReference>
<dbReference type="EMBL" id="JGZT01000003">
    <property type="protein sequence ID" value="KFJ04227.1"/>
    <property type="molecule type" value="Genomic_DNA"/>
</dbReference>
<dbReference type="AlphaFoldDB" id="A0A087E8X6"/>
<comment type="similarity">
    <text evidence="2">Belongs to the peptidase S54 family.</text>
</comment>
<protein>
    <submittedName>
        <fullName evidence="9">Rhomboid family integral membrane protein</fullName>
        <ecNumber evidence="9">3.4.21.105</ecNumber>
    </submittedName>
</protein>
<dbReference type="RefSeq" id="WP_029575694.1">
    <property type="nucleotide sequence ID" value="NZ_JGZT01000003.1"/>
</dbReference>
<evidence type="ECO:0000256" key="3">
    <source>
        <dbReference type="ARBA" id="ARBA00022692"/>
    </source>
</evidence>
<sequence length="206" mass="22200">MDTIAQTAATIAPATFVLIAINVIVFIIETVSGGSTNIDVARRFGAMTVWDLEHGQWWRMITSMFVHFGITHLACNMLSLFNLGVLVERIFGSGLLGGSLFMLVVYFVSGLCGNLLTWRVQKSRGEYYVVSAGASGAICGLLGVYVAMLFVPGLNQFLDFKAVLLNVALCIAPGLTNKEINMWAHLGGLIGGVVVTLAYFAVLFAR</sequence>
<dbReference type="InterPro" id="IPR022764">
    <property type="entry name" value="Peptidase_S54_rhomboid_dom"/>
</dbReference>
<evidence type="ECO:0000259" key="8">
    <source>
        <dbReference type="Pfam" id="PF01694"/>
    </source>
</evidence>
<evidence type="ECO:0000313" key="9">
    <source>
        <dbReference type="EMBL" id="KFJ04227.1"/>
    </source>
</evidence>
<name>A0A087E8X6_9BIFI</name>
<keyword evidence="4 9" id="KW-0378">Hydrolase</keyword>
<accession>A0A087E8X6</accession>
<dbReference type="InterPro" id="IPR035952">
    <property type="entry name" value="Rhomboid-like_sf"/>
</dbReference>
<dbReference type="PANTHER" id="PTHR43731:SF14">
    <property type="entry name" value="PRESENILIN-ASSOCIATED RHOMBOID-LIKE PROTEIN, MITOCHONDRIAL"/>
    <property type="match status" value="1"/>
</dbReference>
<feature type="transmembrane region" description="Helical" evidence="7">
    <location>
        <begin position="182"/>
        <end position="205"/>
    </location>
</feature>
<comment type="caution">
    <text evidence="9">The sequence shown here is derived from an EMBL/GenBank/DDBJ whole genome shotgun (WGS) entry which is preliminary data.</text>
</comment>
<feature type="transmembrane region" description="Helical" evidence="7">
    <location>
        <begin position="7"/>
        <end position="28"/>
    </location>
</feature>
<dbReference type="SUPFAM" id="SSF144091">
    <property type="entry name" value="Rhomboid-like"/>
    <property type="match status" value="1"/>
</dbReference>
<evidence type="ECO:0000256" key="1">
    <source>
        <dbReference type="ARBA" id="ARBA00004141"/>
    </source>
</evidence>
<feature type="transmembrane region" description="Helical" evidence="7">
    <location>
        <begin position="90"/>
        <end position="108"/>
    </location>
</feature>
<keyword evidence="6 7" id="KW-0472">Membrane</keyword>
<comment type="subcellular location">
    <subcellularLocation>
        <location evidence="1">Membrane</location>
        <topology evidence="1">Multi-pass membrane protein</topology>
    </subcellularLocation>
</comment>
<dbReference type="Pfam" id="PF01694">
    <property type="entry name" value="Rhomboid"/>
    <property type="match status" value="1"/>
</dbReference>
<evidence type="ECO:0000256" key="4">
    <source>
        <dbReference type="ARBA" id="ARBA00022801"/>
    </source>
</evidence>
<dbReference type="EC" id="3.4.21.105" evidence="9"/>
<keyword evidence="3 7" id="KW-0812">Transmembrane</keyword>
<evidence type="ECO:0000256" key="5">
    <source>
        <dbReference type="ARBA" id="ARBA00022989"/>
    </source>
</evidence>
<feature type="domain" description="Peptidase S54 rhomboid" evidence="8">
    <location>
        <begin position="55"/>
        <end position="200"/>
    </location>
</feature>
<dbReference type="OrthoDB" id="9807874at2"/>
<reference evidence="9 10" key="1">
    <citation type="submission" date="2014-03" db="EMBL/GenBank/DDBJ databases">
        <title>Genomics of Bifidobacteria.</title>
        <authorList>
            <person name="Ventura M."/>
            <person name="Milani C."/>
            <person name="Lugli G.A."/>
        </authorList>
    </citation>
    <scope>NUCLEOTIDE SEQUENCE [LARGE SCALE GENOMIC DNA]</scope>
    <source>
        <strain evidence="9 10">LMG 21395</strain>
    </source>
</reference>
<evidence type="ECO:0000313" key="10">
    <source>
        <dbReference type="Proteomes" id="UP000029003"/>
    </source>
</evidence>
<gene>
    <name evidence="9" type="ORF">THER5_1797</name>
</gene>
<evidence type="ECO:0000256" key="6">
    <source>
        <dbReference type="ARBA" id="ARBA00023136"/>
    </source>
</evidence>
<dbReference type="GO" id="GO:0016020">
    <property type="term" value="C:membrane"/>
    <property type="evidence" value="ECO:0007669"/>
    <property type="project" value="UniProtKB-SubCell"/>
</dbReference>
<evidence type="ECO:0000256" key="2">
    <source>
        <dbReference type="ARBA" id="ARBA00009045"/>
    </source>
</evidence>
<dbReference type="Gene3D" id="1.20.1540.10">
    <property type="entry name" value="Rhomboid-like"/>
    <property type="match status" value="1"/>
</dbReference>
<proteinExistence type="inferred from homology"/>
<evidence type="ECO:0000256" key="7">
    <source>
        <dbReference type="SAM" id="Phobius"/>
    </source>
</evidence>
<organism evidence="9 10">
    <name type="scientific">Bifidobacterium thermacidophilum subsp. thermacidophilum</name>
    <dbReference type="NCBI Taxonomy" id="79262"/>
    <lineage>
        <taxon>Bacteria</taxon>
        <taxon>Bacillati</taxon>
        <taxon>Actinomycetota</taxon>
        <taxon>Actinomycetes</taxon>
        <taxon>Bifidobacteriales</taxon>
        <taxon>Bifidobacteriaceae</taxon>
        <taxon>Bifidobacterium</taxon>
    </lineage>
</organism>
<keyword evidence="5 7" id="KW-1133">Transmembrane helix</keyword>